<keyword evidence="4" id="KW-1185">Reference proteome</keyword>
<dbReference type="AlphaFoldDB" id="A0A7M2T8U1"/>
<dbReference type="Proteomes" id="UP000594008">
    <property type="component" value="Chromosome"/>
</dbReference>
<feature type="region of interest" description="Disordered" evidence="1">
    <location>
        <begin position="1"/>
        <end position="29"/>
    </location>
</feature>
<reference evidence="3 4" key="1">
    <citation type="submission" date="2020-10" db="EMBL/GenBank/DDBJ databases">
        <title>Streptomyces chromofuscus complate genome analysis.</title>
        <authorList>
            <person name="Anwar N."/>
        </authorList>
    </citation>
    <scope>NUCLEOTIDE SEQUENCE [LARGE SCALE GENOMIC DNA]</scope>
    <source>
        <strain evidence="3 4">DSM 40273</strain>
    </source>
</reference>
<feature type="transmembrane region" description="Helical" evidence="2">
    <location>
        <begin position="152"/>
        <end position="172"/>
    </location>
</feature>
<gene>
    <name evidence="3" type="ORF">IPT68_01140</name>
</gene>
<sequence length="205" mass="22119">MSTQNPPHASGPHRPHKAPRPPKGANPLRRTSDRVEAWCSALLLLVLAVGLPLASVSAGLAAHESTMRTVQIQSADRHQVTARVISAPDAAPGSAAGERQTVRVSWTGQDGRQQTGTTKVPLDTTAGSTVRIWVDRKEAVQDPPMPKDNATATAWLAGGMTAVAVYAGCAAGRKGVRLVLNRWRYAQWDAEWDLVEPLWSARFHR</sequence>
<dbReference type="EMBL" id="CP063374">
    <property type="protein sequence ID" value="QOV44674.1"/>
    <property type="molecule type" value="Genomic_DNA"/>
</dbReference>
<proteinExistence type="predicted"/>
<keyword evidence="2" id="KW-0472">Membrane</keyword>
<evidence type="ECO:0000256" key="1">
    <source>
        <dbReference type="SAM" id="MobiDB-lite"/>
    </source>
</evidence>
<keyword evidence="2" id="KW-0812">Transmembrane</keyword>
<dbReference type="PANTHER" id="PTHR42305:SF1">
    <property type="entry name" value="MEMBRANE PROTEIN RV1733C-RELATED"/>
    <property type="match status" value="1"/>
</dbReference>
<dbReference type="InterPro" id="IPR039708">
    <property type="entry name" value="MT1774/Rv1733c-like"/>
</dbReference>
<organism evidence="3 4">
    <name type="scientific">Streptomyces chromofuscus</name>
    <dbReference type="NCBI Taxonomy" id="42881"/>
    <lineage>
        <taxon>Bacteria</taxon>
        <taxon>Bacillati</taxon>
        <taxon>Actinomycetota</taxon>
        <taxon>Actinomycetes</taxon>
        <taxon>Kitasatosporales</taxon>
        <taxon>Streptomycetaceae</taxon>
        <taxon>Streptomyces</taxon>
    </lineage>
</organism>
<evidence type="ECO:0000313" key="3">
    <source>
        <dbReference type="EMBL" id="QOV44674.1"/>
    </source>
</evidence>
<protein>
    <submittedName>
        <fullName evidence="3">Uncharacterized protein</fullName>
    </submittedName>
</protein>
<evidence type="ECO:0000313" key="4">
    <source>
        <dbReference type="Proteomes" id="UP000594008"/>
    </source>
</evidence>
<accession>A0A7M2T8U1</accession>
<dbReference type="RefSeq" id="WP_189697589.1">
    <property type="nucleotide sequence ID" value="NZ_BMTA01000005.1"/>
</dbReference>
<dbReference type="PANTHER" id="PTHR42305">
    <property type="entry name" value="MEMBRANE PROTEIN RV1733C-RELATED"/>
    <property type="match status" value="1"/>
</dbReference>
<keyword evidence="2" id="KW-1133">Transmembrane helix</keyword>
<feature type="transmembrane region" description="Helical" evidence="2">
    <location>
        <begin position="37"/>
        <end position="61"/>
    </location>
</feature>
<feature type="compositionally biased region" description="Basic residues" evidence="1">
    <location>
        <begin position="11"/>
        <end position="20"/>
    </location>
</feature>
<dbReference type="KEGG" id="schf:IPT68_01140"/>
<name>A0A7M2T8U1_STRCW</name>
<evidence type="ECO:0000256" key="2">
    <source>
        <dbReference type="SAM" id="Phobius"/>
    </source>
</evidence>